<dbReference type="InterPro" id="IPR029058">
    <property type="entry name" value="AB_hydrolase_fold"/>
</dbReference>
<comment type="caution">
    <text evidence="3">The sequence shown here is derived from an EMBL/GenBank/DDBJ whole genome shotgun (WGS) entry which is preliminary data.</text>
</comment>
<proteinExistence type="predicted"/>
<dbReference type="EMBL" id="JACXWD010000058">
    <property type="protein sequence ID" value="MBD3869093.1"/>
    <property type="molecule type" value="Genomic_DNA"/>
</dbReference>
<evidence type="ECO:0000313" key="4">
    <source>
        <dbReference type="Proteomes" id="UP000648239"/>
    </source>
</evidence>
<reference evidence="3 4" key="1">
    <citation type="submission" date="2020-08" db="EMBL/GenBank/DDBJ databases">
        <title>Acidobacteriota in marine sediments use diverse sulfur dissimilation pathways.</title>
        <authorList>
            <person name="Wasmund K."/>
        </authorList>
    </citation>
    <scope>NUCLEOTIDE SEQUENCE [LARGE SCALE GENOMIC DNA]</scope>
    <source>
        <strain evidence="3">MAG AM4</strain>
    </source>
</reference>
<keyword evidence="1" id="KW-0378">Hydrolase</keyword>
<dbReference type="Pfam" id="PF00326">
    <property type="entry name" value="Peptidase_S9"/>
    <property type="match status" value="1"/>
</dbReference>
<accession>A0A8J6XWQ3</accession>
<organism evidence="3 4">
    <name type="scientific">Candidatus Polarisedimenticola svalbardensis</name>
    <dbReference type="NCBI Taxonomy" id="2886004"/>
    <lineage>
        <taxon>Bacteria</taxon>
        <taxon>Pseudomonadati</taxon>
        <taxon>Acidobacteriota</taxon>
        <taxon>Candidatus Polarisedimenticolia</taxon>
        <taxon>Candidatus Polarisedimenticolales</taxon>
        <taxon>Candidatus Polarisedimenticolaceae</taxon>
        <taxon>Candidatus Polarisedimenticola</taxon>
    </lineage>
</organism>
<name>A0A8J6XWQ3_9BACT</name>
<dbReference type="GO" id="GO:0004252">
    <property type="term" value="F:serine-type endopeptidase activity"/>
    <property type="evidence" value="ECO:0007669"/>
    <property type="project" value="TreeGrafter"/>
</dbReference>
<feature type="domain" description="Peptidase S9 prolyl oligopeptidase catalytic" evidence="2">
    <location>
        <begin position="240"/>
        <end position="444"/>
    </location>
</feature>
<dbReference type="PANTHER" id="PTHR42776:SF27">
    <property type="entry name" value="DIPEPTIDYL PEPTIDASE FAMILY MEMBER 6"/>
    <property type="match status" value="1"/>
</dbReference>
<dbReference type="SUPFAM" id="SSF53474">
    <property type="entry name" value="alpha/beta-Hydrolases"/>
    <property type="match status" value="1"/>
</dbReference>
<dbReference type="AlphaFoldDB" id="A0A8J6XWQ3"/>
<dbReference type="InterPro" id="IPR001375">
    <property type="entry name" value="Peptidase_S9_cat"/>
</dbReference>
<dbReference type="SUPFAM" id="SSF82171">
    <property type="entry name" value="DPP6 N-terminal domain-like"/>
    <property type="match status" value="1"/>
</dbReference>
<protein>
    <submittedName>
        <fullName evidence="3">S9 family peptidase</fullName>
    </submittedName>
</protein>
<evidence type="ECO:0000256" key="1">
    <source>
        <dbReference type="ARBA" id="ARBA00022801"/>
    </source>
</evidence>
<evidence type="ECO:0000313" key="3">
    <source>
        <dbReference type="EMBL" id="MBD3869093.1"/>
    </source>
</evidence>
<dbReference type="PANTHER" id="PTHR42776">
    <property type="entry name" value="SERINE PEPTIDASE S9 FAMILY MEMBER"/>
    <property type="match status" value="1"/>
</dbReference>
<gene>
    <name evidence="3" type="ORF">IFK94_13305</name>
</gene>
<dbReference type="Proteomes" id="UP000648239">
    <property type="component" value="Unassembled WGS sequence"/>
</dbReference>
<feature type="non-terminal residue" evidence="3">
    <location>
        <position position="1"/>
    </location>
</feature>
<sequence length="473" mass="51444">SRSELWELDLATHKSLKLGDFSWLNSASYSPDGSRLLLIGGPSLFGDVGKNVPEGVIPNDYDGQIYIWDPKGEQPDSVQAVAREFDPAIKSAVWHRGDGKIYLDAEDGEFGRLVRYDPEADTFTMIELPFEVTSAVAFARKAPVAVAIGSSMWSPPQVAAVDLTGDAARVIHNPGADWFQTVRTGGSEDFAFTAANGKTIAGRVYFPPGLDRTKKYPALVYYYGGTSPVGRGFGGRYPKEWWASRGYVVYVLQPSGATGFGQEFSAAHVNDWGSTTIDEVIEGTGKMLEALPFVDGKRVGCLGASYGGFMTMGLVTKTDMFAAAVSHAGISGLASYWGEGYWGAGYSAVATSGSYPWNRRDIYVDNSPIFHADKVNTPILLTHGTSDPNVPPGESDQFFTALRILGKEVEYIRVDGQEHWILDHAKRLQWSASIVAWFDRWLQDSPEWWDALYPALGSDGNGNGNENGNGNGN</sequence>
<dbReference type="Gene3D" id="3.40.50.1820">
    <property type="entry name" value="alpha/beta hydrolase"/>
    <property type="match status" value="1"/>
</dbReference>
<dbReference type="GO" id="GO:0006508">
    <property type="term" value="P:proteolysis"/>
    <property type="evidence" value="ECO:0007669"/>
    <property type="project" value="InterPro"/>
</dbReference>
<evidence type="ECO:0000259" key="2">
    <source>
        <dbReference type="Pfam" id="PF00326"/>
    </source>
</evidence>